<protein>
    <submittedName>
        <fullName evidence="2">Uncharacterized protein</fullName>
    </submittedName>
</protein>
<keyword evidence="3" id="KW-1185">Reference proteome</keyword>
<feature type="transmembrane region" description="Helical" evidence="1">
    <location>
        <begin position="51"/>
        <end position="69"/>
    </location>
</feature>
<proteinExistence type="predicted"/>
<reference evidence="2 3" key="1">
    <citation type="submission" date="2023-02" db="EMBL/GenBank/DDBJ databases">
        <title>Evolution of Hrp T3SS in non-pathogenic Pseudomonas fluorescens.</title>
        <authorList>
            <person name="Liao K."/>
            <person name="Wei H."/>
            <person name="Gu Y."/>
        </authorList>
    </citation>
    <scope>NUCLEOTIDE SEQUENCE [LARGE SCALE GENOMIC DNA]</scope>
    <source>
        <strain evidence="2 3">FP1935</strain>
    </source>
</reference>
<dbReference type="Proteomes" id="UP001239418">
    <property type="component" value="Chromosome"/>
</dbReference>
<keyword evidence="1" id="KW-1133">Transmembrane helix</keyword>
<feature type="transmembrane region" description="Helical" evidence="1">
    <location>
        <begin position="6"/>
        <end position="22"/>
    </location>
</feature>
<evidence type="ECO:0000313" key="2">
    <source>
        <dbReference type="EMBL" id="WLG84235.1"/>
    </source>
</evidence>
<evidence type="ECO:0000313" key="3">
    <source>
        <dbReference type="Proteomes" id="UP001239418"/>
    </source>
</evidence>
<name>A0ABY9EVD1_9PSED</name>
<keyword evidence="1" id="KW-0812">Transmembrane</keyword>
<keyword evidence="1" id="KW-0472">Membrane</keyword>
<gene>
    <name evidence="2" type="ORF">PSH97_24650</name>
</gene>
<organism evidence="2 3">
    <name type="scientific">Pseudomonas cucumis</name>
    <dbReference type="NCBI Taxonomy" id="2954082"/>
    <lineage>
        <taxon>Bacteria</taxon>
        <taxon>Pseudomonadati</taxon>
        <taxon>Pseudomonadota</taxon>
        <taxon>Gammaproteobacteria</taxon>
        <taxon>Pseudomonadales</taxon>
        <taxon>Pseudomonadaceae</taxon>
        <taxon>Pseudomonas</taxon>
    </lineage>
</organism>
<feature type="transmembrane region" description="Helical" evidence="1">
    <location>
        <begin position="81"/>
        <end position="98"/>
    </location>
</feature>
<accession>A0ABY9EVD1</accession>
<feature type="transmembrane region" description="Helical" evidence="1">
    <location>
        <begin position="218"/>
        <end position="237"/>
    </location>
</feature>
<dbReference type="EMBL" id="CP117454">
    <property type="protein sequence ID" value="WLG84235.1"/>
    <property type="molecule type" value="Genomic_DNA"/>
</dbReference>
<feature type="transmembrane region" description="Helical" evidence="1">
    <location>
        <begin position="162"/>
        <end position="185"/>
    </location>
</feature>
<dbReference type="RefSeq" id="WP_305447049.1">
    <property type="nucleotide sequence ID" value="NZ_CP117454.1"/>
</dbReference>
<feature type="transmembrane region" description="Helical" evidence="1">
    <location>
        <begin position="110"/>
        <end position="130"/>
    </location>
</feature>
<evidence type="ECO:0000256" key="1">
    <source>
        <dbReference type="SAM" id="Phobius"/>
    </source>
</evidence>
<sequence length="322" mass="36632">MLPYVATYLLIAAILAVIDRFIDRPMFIRRHSKHFPWKLNYSIRWWGAQEYWAAITLGSIAVLPMSLFWHVMGGPIRKDVVQIFFIVICFSSSVLSIRHFKLVEKFKAHAWWMTVLTALTTVGLGLFASAHADSFIVNLTRIDSDQFPVAQKALTTLILVSLWAFIGTFIISLVVGITSVAIAVTTPTLLGTIKRNHLTAPYWKHYTPGLSYRRRSRMLFAVFIGSVYTIVIAWNSWEYVLRHADETLQETIVFASFHLHPRDCSIPGRPHDAWAALISDNRVVVATPAKRGYTFETLPCEIQSTNAIKGATLKRLKQDDYF</sequence>